<comment type="similarity">
    <text evidence="1 2">Belongs to the calycin superfamily. Lipocalin family.</text>
</comment>
<dbReference type="AlphaFoldDB" id="A0A8C0SQ52"/>
<dbReference type="PRINTS" id="PR00179">
    <property type="entry name" value="LIPOCALIN"/>
</dbReference>
<accession>A0A8C0SQ52</accession>
<dbReference type="PRINTS" id="PR01254">
    <property type="entry name" value="PGNDSYNTHASE"/>
</dbReference>
<sequence>MEQEPPRGSVGSELRVRAPTSPELRPSSSRGSNPRADQRGRGARGQLSTPVPLSLHSVVLGGEEAGQSARTHLPTSAGAWMTVTAALSWTQGQEQFSGLWYVVSMVSDCKVFLGKKDHLLMSSRTIRAMPGGNLSVHMEFPRADGCHQLDAEYLRVGSEGHFRVPALGYLDVRVADTDYDTFAVLYIYKELEGALSTMVQLYSRTQEASPQATKAFQDFYPTVGLPNDMMVMLPKSDVCSSAGKEAS</sequence>
<evidence type="ECO:0000313" key="6">
    <source>
        <dbReference type="Proteomes" id="UP000694542"/>
    </source>
</evidence>
<evidence type="ECO:0000256" key="1">
    <source>
        <dbReference type="ARBA" id="ARBA00006889"/>
    </source>
</evidence>
<dbReference type="PANTHER" id="PTHR11430">
    <property type="entry name" value="LIPOCALIN"/>
    <property type="match status" value="1"/>
</dbReference>
<evidence type="ECO:0000259" key="4">
    <source>
        <dbReference type="Pfam" id="PF00061"/>
    </source>
</evidence>
<protein>
    <submittedName>
        <fullName evidence="5">Lipocalin 15</fullName>
    </submittedName>
</protein>
<dbReference type="InterPro" id="IPR000566">
    <property type="entry name" value="Lipocln_cytosolic_FA-bd_dom"/>
</dbReference>
<dbReference type="Gene3D" id="2.40.128.20">
    <property type="match status" value="1"/>
</dbReference>
<dbReference type="SUPFAM" id="SSF50814">
    <property type="entry name" value="Lipocalins"/>
    <property type="match status" value="1"/>
</dbReference>
<dbReference type="InterPro" id="IPR022272">
    <property type="entry name" value="Lipocalin_CS"/>
</dbReference>
<dbReference type="Ensembl" id="ENSCAFT00040027241.1">
    <property type="protein sequence ID" value="ENSCAFP00040023674.1"/>
    <property type="gene ID" value="ENSCAFG00040014756.1"/>
</dbReference>
<reference evidence="5" key="2">
    <citation type="submission" date="2025-08" db="UniProtKB">
        <authorList>
            <consortium name="Ensembl"/>
        </authorList>
    </citation>
    <scope>IDENTIFICATION</scope>
</reference>
<dbReference type="PANTHER" id="PTHR11430:SF64">
    <property type="entry name" value="LIPOCALIN-15"/>
    <property type="match status" value="1"/>
</dbReference>
<evidence type="ECO:0000256" key="2">
    <source>
        <dbReference type="RuleBase" id="RU003695"/>
    </source>
</evidence>
<dbReference type="Proteomes" id="UP000694542">
    <property type="component" value="Chromosome 9"/>
</dbReference>
<dbReference type="InterPro" id="IPR002345">
    <property type="entry name" value="Lipocalin"/>
</dbReference>
<name>A0A8C0SQ52_CANLF</name>
<dbReference type="InterPro" id="IPR012674">
    <property type="entry name" value="Calycin"/>
</dbReference>
<feature type="region of interest" description="Disordered" evidence="3">
    <location>
        <begin position="1"/>
        <end position="49"/>
    </location>
</feature>
<reference evidence="5" key="1">
    <citation type="submission" date="2018-10" db="EMBL/GenBank/DDBJ databases">
        <title>De novo assembly of a Great Dane genome.</title>
        <authorList>
            <person name="Kidd J.M."/>
            <person name="Pendleton A.L."/>
            <person name="Shen F."/>
            <person name="Emery S."/>
        </authorList>
    </citation>
    <scope>NUCLEOTIDE SEQUENCE [LARGE SCALE GENOMIC DNA]</scope>
    <source>
        <strain evidence="5">Great Dane</strain>
    </source>
</reference>
<evidence type="ECO:0000313" key="5">
    <source>
        <dbReference type="Ensembl" id="ENSCAFP00040023674.1"/>
    </source>
</evidence>
<proteinExistence type="inferred from homology"/>
<dbReference type="Pfam" id="PF00061">
    <property type="entry name" value="Lipocalin"/>
    <property type="match status" value="1"/>
</dbReference>
<dbReference type="PROSITE" id="PS00213">
    <property type="entry name" value="LIPOCALIN"/>
    <property type="match status" value="1"/>
</dbReference>
<dbReference type="GO" id="GO:0036094">
    <property type="term" value="F:small molecule binding"/>
    <property type="evidence" value="ECO:0007669"/>
    <property type="project" value="InterPro"/>
</dbReference>
<evidence type="ECO:0000256" key="3">
    <source>
        <dbReference type="SAM" id="MobiDB-lite"/>
    </source>
</evidence>
<organism evidence="5 6">
    <name type="scientific">Canis lupus familiaris</name>
    <name type="common">Dog</name>
    <name type="synonym">Canis familiaris</name>
    <dbReference type="NCBI Taxonomy" id="9615"/>
    <lineage>
        <taxon>Eukaryota</taxon>
        <taxon>Metazoa</taxon>
        <taxon>Chordata</taxon>
        <taxon>Craniata</taxon>
        <taxon>Vertebrata</taxon>
        <taxon>Euteleostomi</taxon>
        <taxon>Mammalia</taxon>
        <taxon>Eutheria</taxon>
        <taxon>Laurasiatheria</taxon>
        <taxon>Carnivora</taxon>
        <taxon>Caniformia</taxon>
        <taxon>Canidae</taxon>
        <taxon>Canis</taxon>
    </lineage>
</organism>
<feature type="domain" description="Lipocalin/cytosolic fatty-acid binding" evidence="4">
    <location>
        <begin position="97"/>
        <end position="237"/>
    </location>
</feature>